<name>A0A382S930_9ZZZZ</name>
<evidence type="ECO:0000259" key="8">
    <source>
        <dbReference type="Pfam" id="PF00391"/>
    </source>
</evidence>
<evidence type="ECO:0000256" key="3">
    <source>
        <dbReference type="ARBA" id="ARBA00011994"/>
    </source>
</evidence>
<dbReference type="AlphaFoldDB" id="A0A382S930"/>
<feature type="non-terminal residue" evidence="10">
    <location>
        <position position="314"/>
    </location>
</feature>
<dbReference type="SUPFAM" id="SSF51621">
    <property type="entry name" value="Phosphoenolpyruvate/pyruvate domain"/>
    <property type="match status" value="1"/>
</dbReference>
<dbReference type="EMBL" id="UINC01126931">
    <property type="protein sequence ID" value="SVD05727.1"/>
    <property type="molecule type" value="Genomic_DNA"/>
</dbReference>
<proteinExistence type="inferred from homology"/>
<dbReference type="Gene3D" id="3.20.20.60">
    <property type="entry name" value="Phosphoenolpyruvate-binding domains"/>
    <property type="match status" value="1"/>
</dbReference>
<dbReference type="PANTHER" id="PTHR22931:SF9">
    <property type="entry name" value="PYRUVATE, PHOSPHATE DIKINASE 1, CHLOROPLASTIC"/>
    <property type="match status" value="1"/>
</dbReference>
<feature type="domain" description="PEP-utilising enzyme mobile" evidence="8">
    <location>
        <begin position="1"/>
        <end position="49"/>
    </location>
</feature>
<keyword evidence="7" id="KW-0460">Magnesium</keyword>
<dbReference type="InterPro" id="IPR036637">
    <property type="entry name" value="Phosphohistidine_dom_sf"/>
</dbReference>
<evidence type="ECO:0000256" key="5">
    <source>
        <dbReference type="ARBA" id="ARBA00022723"/>
    </source>
</evidence>
<protein>
    <recommendedName>
        <fullName evidence="3">pyruvate, phosphate dikinase</fullName>
        <ecNumber evidence="3">2.7.9.1</ecNumber>
    </recommendedName>
</protein>
<dbReference type="InterPro" id="IPR015813">
    <property type="entry name" value="Pyrv/PenolPyrv_kinase-like_dom"/>
</dbReference>
<dbReference type="InterPro" id="IPR010121">
    <property type="entry name" value="Pyruvate_phosphate_dikinase"/>
</dbReference>
<dbReference type="GO" id="GO:0050242">
    <property type="term" value="F:pyruvate, phosphate dikinase activity"/>
    <property type="evidence" value="ECO:0007669"/>
    <property type="project" value="UniProtKB-EC"/>
</dbReference>
<dbReference type="PANTHER" id="PTHR22931">
    <property type="entry name" value="PHOSPHOENOLPYRUVATE DIKINASE-RELATED"/>
    <property type="match status" value="1"/>
</dbReference>
<dbReference type="Pfam" id="PF00391">
    <property type="entry name" value="PEP-utilizers"/>
    <property type="match status" value="1"/>
</dbReference>
<evidence type="ECO:0000256" key="7">
    <source>
        <dbReference type="ARBA" id="ARBA00022842"/>
    </source>
</evidence>
<keyword evidence="4" id="KW-0808">Transferase</keyword>
<sequence length="314" mass="35287">HAALVARGWGKCCVVGCGILKINYSNKTLSINKNTLKEGDWITLNGSSGVVYNGKLEMTSVDPVSNKEYTEFMGWADDFRQLKIRTNAERPDDAALALKFGAEGIGLCRTEHMFFDPDRILAVRKMILAKDNDERRGAIMELLPFQKKDFSEIFATMNGLPVTIRLLDPPLHEFMPQNEDQIRELALELNISPEAIKDRITNLHEFNPMLGHRGCRLGVVYPEITEMQARALFEATVTISKEGKKVSPEVMIPLVGTHTEYENQEQIVRRIAEDVMQKSGVSFDYLVGTMIELPRAALTADEIAKKAEFFSFGT</sequence>
<evidence type="ECO:0000259" key="9">
    <source>
        <dbReference type="Pfam" id="PF02896"/>
    </source>
</evidence>
<feature type="domain" description="PEP-utilising enzyme C-terminal" evidence="9">
    <location>
        <begin position="68"/>
        <end position="314"/>
    </location>
</feature>
<comment type="similarity">
    <text evidence="2">Belongs to the PEP-utilizing enzyme family.</text>
</comment>
<dbReference type="InterPro" id="IPR008279">
    <property type="entry name" value="PEP-util_enz_mobile_dom"/>
</dbReference>
<keyword evidence="6" id="KW-0418">Kinase</keyword>
<dbReference type="SUPFAM" id="SSF52009">
    <property type="entry name" value="Phosphohistidine domain"/>
    <property type="match status" value="1"/>
</dbReference>
<dbReference type="GO" id="GO:0046872">
    <property type="term" value="F:metal ion binding"/>
    <property type="evidence" value="ECO:0007669"/>
    <property type="project" value="UniProtKB-KW"/>
</dbReference>
<evidence type="ECO:0000256" key="1">
    <source>
        <dbReference type="ARBA" id="ARBA00001946"/>
    </source>
</evidence>
<evidence type="ECO:0000313" key="10">
    <source>
        <dbReference type="EMBL" id="SVD05727.1"/>
    </source>
</evidence>
<dbReference type="InterPro" id="IPR000121">
    <property type="entry name" value="PEP_util_C"/>
</dbReference>
<dbReference type="GO" id="GO:0016301">
    <property type="term" value="F:kinase activity"/>
    <property type="evidence" value="ECO:0007669"/>
    <property type="project" value="UniProtKB-KW"/>
</dbReference>
<dbReference type="EC" id="2.7.9.1" evidence="3"/>
<feature type="non-terminal residue" evidence="10">
    <location>
        <position position="1"/>
    </location>
</feature>
<dbReference type="InterPro" id="IPR040442">
    <property type="entry name" value="Pyrv_kinase-like_dom_sf"/>
</dbReference>
<evidence type="ECO:0000256" key="2">
    <source>
        <dbReference type="ARBA" id="ARBA00007837"/>
    </source>
</evidence>
<organism evidence="10">
    <name type="scientific">marine metagenome</name>
    <dbReference type="NCBI Taxonomy" id="408172"/>
    <lineage>
        <taxon>unclassified sequences</taxon>
        <taxon>metagenomes</taxon>
        <taxon>ecological metagenomes</taxon>
    </lineage>
</organism>
<evidence type="ECO:0000256" key="4">
    <source>
        <dbReference type="ARBA" id="ARBA00022679"/>
    </source>
</evidence>
<dbReference type="Pfam" id="PF02896">
    <property type="entry name" value="PEP-utilizers_C"/>
    <property type="match status" value="1"/>
</dbReference>
<dbReference type="Gene3D" id="3.50.30.10">
    <property type="entry name" value="Phosphohistidine domain"/>
    <property type="match status" value="1"/>
</dbReference>
<keyword evidence="5" id="KW-0479">Metal-binding</keyword>
<accession>A0A382S930</accession>
<gene>
    <name evidence="10" type="ORF">METZ01_LOCUS358581</name>
</gene>
<reference evidence="10" key="1">
    <citation type="submission" date="2018-05" db="EMBL/GenBank/DDBJ databases">
        <authorList>
            <person name="Lanie J.A."/>
            <person name="Ng W.-L."/>
            <person name="Kazmierczak K.M."/>
            <person name="Andrzejewski T.M."/>
            <person name="Davidsen T.M."/>
            <person name="Wayne K.J."/>
            <person name="Tettelin H."/>
            <person name="Glass J.I."/>
            <person name="Rusch D."/>
            <person name="Podicherti R."/>
            <person name="Tsui H.-C.T."/>
            <person name="Winkler M.E."/>
        </authorList>
    </citation>
    <scope>NUCLEOTIDE SEQUENCE</scope>
</reference>
<comment type="cofactor">
    <cofactor evidence="1">
        <name>Mg(2+)</name>
        <dbReference type="ChEBI" id="CHEBI:18420"/>
    </cofactor>
</comment>
<evidence type="ECO:0000256" key="6">
    <source>
        <dbReference type="ARBA" id="ARBA00022777"/>
    </source>
</evidence>